<dbReference type="Proteomes" id="UP001595387">
    <property type="component" value="Unassembled WGS sequence"/>
</dbReference>
<protein>
    <submittedName>
        <fullName evidence="1">Uncharacterized protein</fullName>
    </submittedName>
</protein>
<evidence type="ECO:0000313" key="2">
    <source>
        <dbReference type="Proteomes" id="UP001595387"/>
    </source>
</evidence>
<accession>A0ABV7A442</accession>
<name>A0ABV7A442_9BACI</name>
<reference evidence="2" key="1">
    <citation type="journal article" date="2019" name="Int. J. Syst. Evol. Microbiol.">
        <title>The Global Catalogue of Microorganisms (GCM) 10K type strain sequencing project: providing services to taxonomists for standard genome sequencing and annotation.</title>
        <authorList>
            <consortium name="The Broad Institute Genomics Platform"/>
            <consortium name="The Broad Institute Genome Sequencing Center for Infectious Disease"/>
            <person name="Wu L."/>
            <person name="Ma J."/>
        </authorList>
    </citation>
    <scope>NUCLEOTIDE SEQUENCE [LARGE SCALE GENOMIC DNA]</scope>
    <source>
        <strain evidence="2">KCTC 13193</strain>
    </source>
</reference>
<dbReference type="EMBL" id="JBHRRZ010000008">
    <property type="protein sequence ID" value="MFC2947639.1"/>
    <property type="molecule type" value="Genomic_DNA"/>
</dbReference>
<evidence type="ECO:0000313" key="1">
    <source>
        <dbReference type="EMBL" id="MFC2947639.1"/>
    </source>
</evidence>
<dbReference type="RefSeq" id="WP_390303675.1">
    <property type="nucleotide sequence ID" value="NZ_JBHRRZ010000008.1"/>
</dbReference>
<comment type="caution">
    <text evidence="1">The sequence shown here is derived from an EMBL/GenBank/DDBJ whole genome shotgun (WGS) entry which is preliminary data.</text>
</comment>
<proteinExistence type="predicted"/>
<organism evidence="1 2">
    <name type="scientific">Virgibacillus sediminis</name>
    <dbReference type="NCBI Taxonomy" id="202260"/>
    <lineage>
        <taxon>Bacteria</taxon>
        <taxon>Bacillati</taxon>
        <taxon>Bacillota</taxon>
        <taxon>Bacilli</taxon>
        <taxon>Bacillales</taxon>
        <taxon>Bacillaceae</taxon>
        <taxon>Virgibacillus</taxon>
    </lineage>
</organism>
<keyword evidence="2" id="KW-1185">Reference proteome</keyword>
<sequence length="62" mass="7285">MTSDEWRELYLGISGLGDEWNTITYTPFGELEIKKKKEIPKIISRPKKQFIYLTKNNPLPTN</sequence>
<gene>
    <name evidence="1" type="ORF">ACFODW_04645</name>
</gene>